<evidence type="ECO:0000259" key="2">
    <source>
        <dbReference type="Pfam" id="PF16220"/>
    </source>
</evidence>
<dbReference type="PANTHER" id="PTHR30273:SF2">
    <property type="entry name" value="PROTEIN FECR"/>
    <property type="match status" value="1"/>
</dbReference>
<evidence type="ECO:0000259" key="1">
    <source>
        <dbReference type="Pfam" id="PF04773"/>
    </source>
</evidence>
<reference evidence="3" key="1">
    <citation type="journal article" date="2022" name="Microbiol. Spectr.">
        <title>An Nuclear Magnetic Resonance Fingerprint Matching Approach for the Identification and Structural Re-Evaluation of Pseudomonas Lipopeptides.</title>
        <authorList>
            <person name="De Roo V."/>
            <person name="Verleysen Y."/>
            <person name="Kovacs B."/>
            <person name="De Vleeschouwer M."/>
            <person name="Muangkaew P."/>
            <person name="Girard L."/>
            <person name="Hofte M."/>
            <person name="De Mot R."/>
            <person name="Madder A."/>
            <person name="Geudens N."/>
            <person name="Martins J.C."/>
        </authorList>
    </citation>
    <scope>NUCLEOTIDE SEQUENCE</scope>
    <source>
        <strain evidence="3">COR51</strain>
    </source>
</reference>
<dbReference type="InterPro" id="IPR032623">
    <property type="entry name" value="FecR_N"/>
</dbReference>
<dbReference type="Pfam" id="PF16220">
    <property type="entry name" value="DUF4880"/>
    <property type="match status" value="1"/>
</dbReference>
<gene>
    <name evidence="3" type="ORF">OC929_03910</name>
</gene>
<reference evidence="3" key="3">
    <citation type="journal article" date="2023" name="mSystems">
        <title>Charting the Lipopeptidome of Nonpathogenic Pseudomonas.</title>
        <authorList>
            <person name="Cesa-Luna C."/>
            <person name="Geudens N."/>
            <person name="Girard L."/>
            <person name="De Roo V."/>
            <person name="Maklad H.R."/>
            <person name="Martins J.C."/>
            <person name="Hofte M."/>
            <person name="De Mot R."/>
        </authorList>
    </citation>
    <scope>NUCLEOTIDE SEQUENCE</scope>
    <source>
        <strain evidence="3">COR51</strain>
    </source>
</reference>
<proteinExistence type="predicted"/>
<keyword evidence="4" id="KW-1185">Reference proteome</keyword>
<evidence type="ECO:0000313" key="3">
    <source>
        <dbReference type="EMBL" id="MCU7237185.1"/>
    </source>
</evidence>
<accession>A0ABT2V667</accession>
<evidence type="ECO:0000313" key="4">
    <source>
        <dbReference type="Proteomes" id="UP001139994"/>
    </source>
</evidence>
<name>A0ABT2V667_9PSED</name>
<protein>
    <submittedName>
        <fullName evidence="3">FecR domain-containing protein</fullName>
    </submittedName>
</protein>
<dbReference type="PANTHER" id="PTHR30273">
    <property type="entry name" value="PERIPLASMIC SIGNAL SENSOR AND SIGMA FACTOR ACTIVATOR FECR-RELATED"/>
    <property type="match status" value="1"/>
</dbReference>
<dbReference type="InterPro" id="IPR012373">
    <property type="entry name" value="Ferrdict_sens_TM"/>
</dbReference>
<comment type="caution">
    <text evidence="3">The sequence shown here is derived from an EMBL/GenBank/DDBJ whole genome shotgun (WGS) entry which is preliminary data.</text>
</comment>
<dbReference type="Pfam" id="PF04773">
    <property type="entry name" value="FecR"/>
    <property type="match status" value="1"/>
</dbReference>
<dbReference type="EMBL" id="JAOSLA010000003">
    <property type="protein sequence ID" value="MCU7237185.1"/>
    <property type="molecule type" value="Genomic_DNA"/>
</dbReference>
<feature type="domain" description="FecR protein" evidence="1">
    <location>
        <begin position="106"/>
        <end position="196"/>
    </location>
</feature>
<dbReference type="InterPro" id="IPR006860">
    <property type="entry name" value="FecR"/>
</dbReference>
<feature type="domain" description="FecR N-terminal" evidence="2">
    <location>
        <begin position="14"/>
        <end position="55"/>
    </location>
</feature>
<reference evidence="3" key="2">
    <citation type="submission" date="2022-09" db="EMBL/GenBank/DDBJ databases">
        <authorList>
            <person name="Cesa-Luna C."/>
            <person name="Girard L."/>
            <person name="Lood C."/>
            <person name="Hofte M."/>
            <person name="De Mot R."/>
        </authorList>
    </citation>
    <scope>NUCLEOTIDE SEQUENCE</scope>
    <source>
        <strain evidence="3">COR51</strain>
    </source>
</reference>
<organism evidence="3 4">
    <name type="scientific">Pseudomonas peradeniyensis</name>
    <dbReference type="NCBI Taxonomy" id="2745488"/>
    <lineage>
        <taxon>Bacteria</taxon>
        <taxon>Pseudomonadati</taxon>
        <taxon>Pseudomonadota</taxon>
        <taxon>Gammaproteobacteria</taxon>
        <taxon>Pseudomonadales</taxon>
        <taxon>Pseudomonadaceae</taxon>
        <taxon>Pseudomonas</taxon>
    </lineage>
</organism>
<dbReference type="PIRSF" id="PIRSF018266">
    <property type="entry name" value="FecR"/>
    <property type="match status" value="1"/>
</dbReference>
<dbReference type="Proteomes" id="UP001139994">
    <property type="component" value="Unassembled WGS sequence"/>
</dbReference>
<sequence length="313" mass="34138">MPAGRGGMKAILAEAVDWYVRLHDSNVDAATRASWQAWRAADPRHAAAWARLEELQGRLGNAPGGAAQTLEIARRDRRHAVKALVLLLGAGVVGWQGYRISPWSTDYSTRTGERRRVTLADGTRLDLNTNSRVDIRFDAGQRLIHLRQGEILVETAKDPRPLSVRTAEGVILALGTRFSVRQDAGTSHVAVAAHAVEVRPGQTSQVVRIDAGYGLSFAADSIGPLRPLAPGTQAWAQGMLVSVDWRLGDVVRELGRYRPGYLGCAQEVAGLRLSGAFNLDDTDVALASLEDALPVRARRVTRYWVRLEPWGMG</sequence>